<name>A0A6N2SPD4_BLAHA</name>
<evidence type="ECO:0000313" key="2">
    <source>
        <dbReference type="EMBL" id="VYS94879.1"/>
    </source>
</evidence>
<dbReference type="AlphaFoldDB" id="A0A6N2SPD4"/>
<dbReference type="EMBL" id="CACRSY010000008">
    <property type="protein sequence ID" value="VYS94879.1"/>
    <property type="molecule type" value="Genomic_DNA"/>
</dbReference>
<sequence>MCRLRKKETQILKKNIGKIFRRYNIVEYKSPDDYLCIDDFYKGYAYTYFYKADRTPVNSILLEELPISFVCQNYPRELFRHIVGERKLQIEKVYAGIYYVIGDTLPIQIIVTGELSKKESLWLRNLTNQLKSTKDAEELLKDYKKHKKNTLYESVMDIIVRANEEKFEEAKKMCKALEELMKDELEAKKTEGGGNRRRACQ</sequence>
<accession>A0A6N2SPD4</accession>
<feature type="coiled-coil region" evidence="1">
    <location>
        <begin position="160"/>
        <end position="187"/>
    </location>
</feature>
<dbReference type="RefSeq" id="WP_003022580.1">
    <property type="nucleotide sequence ID" value="NZ_CACRSY010000008.1"/>
</dbReference>
<proteinExistence type="predicted"/>
<protein>
    <submittedName>
        <fullName evidence="2">Uncharacterized protein</fullName>
    </submittedName>
</protein>
<organism evidence="2">
    <name type="scientific">Blautia hansenii</name>
    <name type="common">Ruminococcus hansenii</name>
    <dbReference type="NCBI Taxonomy" id="1322"/>
    <lineage>
        <taxon>Bacteria</taxon>
        <taxon>Bacillati</taxon>
        <taxon>Bacillota</taxon>
        <taxon>Clostridia</taxon>
        <taxon>Lachnospirales</taxon>
        <taxon>Lachnospiraceae</taxon>
        <taxon>Blautia</taxon>
    </lineage>
</organism>
<keyword evidence="1" id="KW-0175">Coiled coil</keyword>
<reference evidence="2" key="1">
    <citation type="submission" date="2019-11" db="EMBL/GenBank/DDBJ databases">
        <authorList>
            <person name="Feng L."/>
        </authorList>
    </citation>
    <scope>NUCLEOTIDE SEQUENCE</scope>
    <source>
        <strain evidence="2">BhanseniiLFYP23</strain>
    </source>
</reference>
<gene>
    <name evidence="2" type="ORF">BHLFYP23_02207</name>
</gene>
<evidence type="ECO:0000256" key="1">
    <source>
        <dbReference type="SAM" id="Coils"/>
    </source>
</evidence>